<keyword evidence="2" id="KW-0732">Signal</keyword>
<dbReference type="RefSeq" id="WP_166271173.1">
    <property type="nucleotide sequence ID" value="NZ_CP048029.1"/>
</dbReference>
<feature type="compositionally biased region" description="Low complexity" evidence="1">
    <location>
        <begin position="356"/>
        <end position="402"/>
    </location>
</feature>
<feature type="chain" id="PRO_5026260428" evidence="2">
    <location>
        <begin position="27"/>
        <end position="451"/>
    </location>
</feature>
<feature type="compositionally biased region" description="Low complexity" evidence="1">
    <location>
        <begin position="317"/>
        <end position="349"/>
    </location>
</feature>
<sequence length="451" mass="46679">MTPPFLLRAKMLLCCALLPVVLAACASNPSRSSIPTGAPPAQAPIDIANLPRLLLPGADPAEVKALAMGAARARGWSILPSEAGDGRLIVGRPADPETLYQVAPQMAQVPGSNLEVTTFFNETAEGLEVAMRADLVIPASGGGLPTRIDYTDAFSPALMQSLEALRKRWIQDRERLARAAPPPEGWRSAWDESADPIAPQTERPQRGAIGSNSQPATLVATTAANASAADTQPQTRPATPLAASVPLPRYDRQAAASSRPQVPATATSSGPARPTQVAAVSQSKPPAANPRAVPVINANRPASSATAAQTRQRVPQAPAASAMRPTPSATPATRTTTPATPAARPGPMTVAGKRSAQTTQAVRPATPAAASTTRPAQTPAPPAVRSTASTTAAANRTPPAKAEQYAKQRGCRAGGAQLIESRRDGEVYRVPCQGSDSLLVHCRSDSCKSLL</sequence>
<keyword evidence="4" id="KW-1185">Reference proteome</keyword>
<accession>A0A6G7VEL4</accession>
<proteinExistence type="predicted"/>
<evidence type="ECO:0000313" key="3">
    <source>
        <dbReference type="EMBL" id="QIK38414.1"/>
    </source>
</evidence>
<organism evidence="3 4">
    <name type="scientific">Caldichromatium japonicum</name>
    <dbReference type="NCBI Taxonomy" id="2699430"/>
    <lineage>
        <taxon>Bacteria</taxon>
        <taxon>Pseudomonadati</taxon>
        <taxon>Pseudomonadota</taxon>
        <taxon>Gammaproteobacteria</taxon>
        <taxon>Chromatiales</taxon>
        <taxon>Chromatiaceae</taxon>
        <taxon>Caldichromatium</taxon>
    </lineage>
</organism>
<dbReference type="KEGG" id="cjap:GWK36_10965"/>
<feature type="compositionally biased region" description="Low complexity" evidence="1">
    <location>
        <begin position="222"/>
        <end position="231"/>
    </location>
</feature>
<gene>
    <name evidence="3" type="ORF">GWK36_10965</name>
</gene>
<protein>
    <submittedName>
        <fullName evidence="3">Uncharacterized protein</fullName>
    </submittedName>
</protein>
<reference evidence="4" key="1">
    <citation type="submission" date="2020-01" db="EMBL/GenBank/DDBJ databases">
        <title>Caldichromatium gen. nov., sp. nov., a thermophilic purple sulfur bacterium member of the family Chromatiaceae isolated from Nakabusa hot spring, Japan.</title>
        <authorList>
            <person name="Saini M.K."/>
            <person name="Hanada S."/>
            <person name="Tank M."/>
        </authorList>
    </citation>
    <scope>NUCLEOTIDE SEQUENCE [LARGE SCALE GENOMIC DNA]</scope>
    <source>
        <strain evidence="4">No.7</strain>
    </source>
</reference>
<dbReference type="Proteomes" id="UP000502699">
    <property type="component" value="Chromosome"/>
</dbReference>
<feature type="compositionally biased region" description="Polar residues" evidence="1">
    <location>
        <begin position="255"/>
        <end position="270"/>
    </location>
</feature>
<dbReference type="AlphaFoldDB" id="A0A6G7VEL4"/>
<feature type="compositionally biased region" description="Polar residues" evidence="1">
    <location>
        <begin position="300"/>
        <end position="313"/>
    </location>
</feature>
<feature type="signal peptide" evidence="2">
    <location>
        <begin position="1"/>
        <end position="26"/>
    </location>
</feature>
<dbReference type="EMBL" id="CP048029">
    <property type="protein sequence ID" value="QIK38414.1"/>
    <property type="molecule type" value="Genomic_DNA"/>
</dbReference>
<evidence type="ECO:0000256" key="1">
    <source>
        <dbReference type="SAM" id="MobiDB-lite"/>
    </source>
</evidence>
<feature type="region of interest" description="Disordered" evidence="1">
    <location>
        <begin position="222"/>
        <end position="409"/>
    </location>
</feature>
<name>A0A6G7VEL4_9GAMM</name>
<evidence type="ECO:0000313" key="4">
    <source>
        <dbReference type="Proteomes" id="UP000502699"/>
    </source>
</evidence>
<evidence type="ECO:0000256" key="2">
    <source>
        <dbReference type="SAM" id="SignalP"/>
    </source>
</evidence>